<dbReference type="InterPro" id="IPR013210">
    <property type="entry name" value="LRR_N_plant-typ"/>
</dbReference>
<dbReference type="AlphaFoldDB" id="A0ABD3BIL4"/>
<dbReference type="PANTHER" id="PTHR47988">
    <property type="entry name" value="SOMATIC EMBRYOGENESIS RECEPTOR KINASE 1"/>
    <property type="match status" value="1"/>
</dbReference>
<dbReference type="EMBL" id="JAVIJP010000083">
    <property type="protein sequence ID" value="KAL3617295.1"/>
    <property type="molecule type" value="Genomic_DNA"/>
</dbReference>
<evidence type="ECO:0000256" key="3">
    <source>
        <dbReference type="ARBA" id="ARBA00022737"/>
    </source>
</evidence>
<keyword evidence="2 4" id="KW-0732">Signal</keyword>
<name>A0ABD3BIL4_9LAMI</name>
<proteinExistence type="predicted"/>
<dbReference type="Pfam" id="PF08263">
    <property type="entry name" value="LRRNT_2"/>
    <property type="match status" value="1"/>
</dbReference>
<feature type="signal peptide" evidence="4">
    <location>
        <begin position="1"/>
        <end position="26"/>
    </location>
</feature>
<dbReference type="InterPro" id="IPR032675">
    <property type="entry name" value="LRR_dom_sf"/>
</dbReference>
<dbReference type="InterPro" id="IPR001611">
    <property type="entry name" value="Leu-rich_rpt"/>
</dbReference>
<protein>
    <recommendedName>
        <fullName evidence="5">Leucine-rich repeat-containing N-terminal plant-type domain-containing protein</fullName>
    </recommendedName>
</protein>
<gene>
    <name evidence="6" type="ORF">CASFOL_038840</name>
</gene>
<evidence type="ECO:0000256" key="4">
    <source>
        <dbReference type="SAM" id="SignalP"/>
    </source>
</evidence>
<evidence type="ECO:0000313" key="6">
    <source>
        <dbReference type="EMBL" id="KAL3617295.1"/>
    </source>
</evidence>
<sequence length="209" mass="23237">MGDWMDRVGMALVWLILLLHPLSCDALNALKESLTDPNNVLESWDPSLTTPCTWFHVTCCNNDEKVTRVDLGNTGLSAGTLVTNLKEMKSLQYLELYNNALTGTIPSELGEMTSLVSIDLYMNEVTGDIPDTLGNLKLLRFFRLDNNKLTGHIHMSMTNIESLEVIDLSNNDLTGVVPINGSLYKFTPVRVIRICATHFSDNAYLGENV</sequence>
<organism evidence="6 7">
    <name type="scientific">Castilleja foliolosa</name>
    <dbReference type="NCBI Taxonomy" id="1961234"/>
    <lineage>
        <taxon>Eukaryota</taxon>
        <taxon>Viridiplantae</taxon>
        <taxon>Streptophyta</taxon>
        <taxon>Embryophyta</taxon>
        <taxon>Tracheophyta</taxon>
        <taxon>Spermatophyta</taxon>
        <taxon>Magnoliopsida</taxon>
        <taxon>eudicotyledons</taxon>
        <taxon>Gunneridae</taxon>
        <taxon>Pentapetalae</taxon>
        <taxon>asterids</taxon>
        <taxon>lamiids</taxon>
        <taxon>Lamiales</taxon>
        <taxon>Orobanchaceae</taxon>
        <taxon>Pedicularideae</taxon>
        <taxon>Castillejinae</taxon>
        <taxon>Castilleja</taxon>
    </lineage>
</organism>
<dbReference type="SUPFAM" id="SSF52058">
    <property type="entry name" value="L domain-like"/>
    <property type="match status" value="1"/>
</dbReference>
<dbReference type="FunFam" id="3.80.10.10:FF:000024">
    <property type="entry name" value="Somatic embryogenesis receptor kinase 1"/>
    <property type="match status" value="1"/>
</dbReference>
<dbReference type="Pfam" id="PF00560">
    <property type="entry name" value="LRR_1"/>
    <property type="match status" value="3"/>
</dbReference>
<accession>A0ABD3BIL4</accession>
<keyword evidence="3" id="KW-0677">Repeat</keyword>
<reference evidence="7" key="1">
    <citation type="journal article" date="2024" name="IScience">
        <title>Strigolactones Initiate the Formation of Haustorium-like Structures in Castilleja.</title>
        <authorList>
            <person name="Buerger M."/>
            <person name="Peterson D."/>
            <person name="Chory J."/>
        </authorList>
    </citation>
    <scope>NUCLEOTIDE SEQUENCE [LARGE SCALE GENOMIC DNA]</scope>
</reference>
<evidence type="ECO:0000256" key="2">
    <source>
        <dbReference type="ARBA" id="ARBA00022729"/>
    </source>
</evidence>
<evidence type="ECO:0000259" key="5">
    <source>
        <dbReference type="Pfam" id="PF08263"/>
    </source>
</evidence>
<dbReference type="Gene3D" id="3.80.10.10">
    <property type="entry name" value="Ribonuclease Inhibitor"/>
    <property type="match status" value="1"/>
</dbReference>
<keyword evidence="7" id="KW-1185">Reference proteome</keyword>
<comment type="caution">
    <text evidence="6">The sequence shown here is derived from an EMBL/GenBank/DDBJ whole genome shotgun (WGS) entry which is preliminary data.</text>
</comment>
<feature type="domain" description="Leucine-rich repeat-containing N-terminal plant-type" evidence="5">
    <location>
        <begin position="25"/>
        <end position="59"/>
    </location>
</feature>
<evidence type="ECO:0000256" key="1">
    <source>
        <dbReference type="ARBA" id="ARBA00022614"/>
    </source>
</evidence>
<keyword evidence="1" id="KW-0433">Leucine-rich repeat</keyword>
<feature type="chain" id="PRO_5044777836" description="Leucine-rich repeat-containing N-terminal plant-type domain-containing protein" evidence="4">
    <location>
        <begin position="27"/>
        <end position="209"/>
    </location>
</feature>
<evidence type="ECO:0000313" key="7">
    <source>
        <dbReference type="Proteomes" id="UP001632038"/>
    </source>
</evidence>
<dbReference type="Proteomes" id="UP001632038">
    <property type="component" value="Unassembled WGS sequence"/>
</dbReference>